<name>A0A2R6XNS3_MARPO</name>
<evidence type="ECO:0000313" key="2">
    <source>
        <dbReference type="Proteomes" id="UP000244005"/>
    </source>
</evidence>
<sequence>MKDSFLVRQHAIPVARHCVSTVEKVLPHQAPFASKPRMPARPRRRMSDKVSMSFNSSRTSTLGHVPLRDVDCTSNKPPACSILYTSLICAVGFTYNRYGVGRRMFHGGLELNFFSDCCRRRGSIISIHRNLSLAAFDVLHYWPILFSNQMHA</sequence>
<protein>
    <submittedName>
        <fullName evidence="1">Uncharacterized protein</fullName>
    </submittedName>
</protein>
<dbReference type="AlphaFoldDB" id="A0A2R6XNS3"/>
<reference evidence="2" key="1">
    <citation type="journal article" date="2017" name="Cell">
        <title>Insights into land plant evolution garnered from the Marchantia polymorpha genome.</title>
        <authorList>
            <person name="Bowman J.L."/>
            <person name="Kohchi T."/>
            <person name="Yamato K.T."/>
            <person name="Jenkins J."/>
            <person name="Shu S."/>
            <person name="Ishizaki K."/>
            <person name="Yamaoka S."/>
            <person name="Nishihama R."/>
            <person name="Nakamura Y."/>
            <person name="Berger F."/>
            <person name="Adam C."/>
            <person name="Aki S.S."/>
            <person name="Althoff F."/>
            <person name="Araki T."/>
            <person name="Arteaga-Vazquez M.A."/>
            <person name="Balasubrmanian S."/>
            <person name="Barry K."/>
            <person name="Bauer D."/>
            <person name="Boehm C.R."/>
            <person name="Briginshaw L."/>
            <person name="Caballero-Perez J."/>
            <person name="Catarino B."/>
            <person name="Chen F."/>
            <person name="Chiyoda S."/>
            <person name="Chovatia M."/>
            <person name="Davies K.M."/>
            <person name="Delmans M."/>
            <person name="Demura T."/>
            <person name="Dierschke T."/>
            <person name="Dolan L."/>
            <person name="Dorantes-Acosta A.E."/>
            <person name="Eklund D.M."/>
            <person name="Florent S.N."/>
            <person name="Flores-Sandoval E."/>
            <person name="Fujiyama A."/>
            <person name="Fukuzawa H."/>
            <person name="Galik B."/>
            <person name="Grimanelli D."/>
            <person name="Grimwood J."/>
            <person name="Grossniklaus U."/>
            <person name="Hamada T."/>
            <person name="Haseloff J."/>
            <person name="Hetherington A.J."/>
            <person name="Higo A."/>
            <person name="Hirakawa Y."/>
            <person name="Hundley H.N."/>
            <person name="Ikeda Y."/>
            <person name="Inoue K."/>
            <person name="Inoue S.I."/>
            <person name="Ishida S."/>
            <person name="Jia Q."/>
            <person name="Kakita M."/>
            <person name="Kanazawa T."/>
            <person name="Kawai Y."/>
            <person name="Kawashima T."/>
            <person name="Kennedy M."/>
            <person name="Kinose K."/>
            <person name="Kinoshita T."/>
            <person name="Kohara Y."/>
            <person name="Koide E."/>
            <person name="Komatsu K."/>
            <person name="Kopischke S."/>
            <person name="Kubo M."/>
            <person name="Kyozuka J."/>
            <person name="Lagercrantz U."/>
            <person name="Lin S.S."/>
            <person name="Lindquist E."/>
            <person name="Lipzen A.M."/>
            <person name="Lu C.W."/>
            <person name="De Luna E."/>
            <person name="Martienssen R.A."/>
            <person name="Minamino N."/>
            <person name="Mizutani M."/>
            <person name="Mizutani M."/>
            <person name="Mochizuki N."/>
            <person name="Monte I."/>
            <person name="Mosher R."/>
            <person name="Nagasaki H."/>
            <person name="Nakagami H."/>
            <person name="Naramoto S."/>
            <person name="Nishitani K."/>
            <person name="Ohtani M."/>
            <person name="Okamoto T."/>
            <person name="Okumura M."/>
            <person name="Phillips J."/>
            <person name="Pollak B."/>
            <person name="Reinders A."/>
            <person name="Rovekamp M."/>
            <person name="Sano R."/>
            <person name="Sawa S."/>
            <person name="Schmid M.W."/>
            <person name="Shirakawa M."/>
            <person name="Solano R."/>
            <person name="Spunde A."/>
            <person name="Suetsugu N."/>
            <person name="Sugano S."/>
            <person name="Sugiyama A."/>
            <person name="Sun R."/>
            <person name="Suzuki Y."/>
            <person name="Takenaka M."/>
            <person name="Takezawa D."/>
            <person name="Tomogane H."/>
            <person name="Tsuzuki M."/>
            <person name="Ueda T."/>
            <person name="Umeda M."/>
            <person name="Ward J.M."/>
            <person name="Watanabe Y."/>
            <person name="Yazaki K."/>
            <person name="Yokoyama R."/>
            <person name="Yoshitake Y."/>
            <person name="Yotsui I."/>
            <person name="Zachgo S."/>
            <person name="Schmutz J."/>
        </authorList>
    </citation>
    <scope>NUCLEOTIDE SEQUENCE [LARGE SCALE GENOMIC DNA]</scope>
    <source>
        <strain evidence="2">Tak-1</strain>
    </source>
</reference>
<evidence type="ECO:0000313" key="1">
    <source>
        <dbReference type="EMBL" id="PTQ47748.1"/>
    </source>
</evidence>
<gene>
    <name evidence="1" type="ORF">MARPO_0007s0147</name>
</gene>
<proteinExistence type="predicted"/>
<keyword evidence="2" id="KW-1185">Reference proteome</keyword>
<dbReference type="EMBL" id="KZ772679">
    <property type="protein sequence ID" value="PTQ47748.1"/>
    <property type="molecule type" value="Genomic_DNA"/>
</dbReference>
<accession>A0A2R6XNS3</accession>
<dbReference type="Proteomes" id="UP000244005">
    <property type="component" value="Unassembled WGS sequence"/>
</dbReference>
<organism evidence="1 2">
    <name type="scientific">Marchantia polymorpha</name>
    <name type="common">Common liverwort</name>
    <name type="synonym">Marchantia aquatica</name>
    <dbReference type="NCBI Taxonomy" id="3197"/>
    <lineage>
        <taxon>Eukaryota</taxon>
        <taxon>Viridiplantae</taxon>
        <taxon>Streptophyta</taxon>
        <taxon>Embryophyta</taxon>
        <taxon>Marchantiophyta</taxon>
        <taxon>Marchantiopsida</taxon>
        <taxon>Marchantiidae</taxon>
        <taxon>Marchantiales</taxon>
        <taxon>Marchantiaceae</taxon>
        <taxon>Marchantia</taxon>
    </lineage>
</organism>